<keyword evidence="2" id="KW-1185">Reference proteome</keyword>
<evidence type="ECO:0008006" key="3">
    <source>
        <dbReference type="Google" id="ProtNLM"/>
    </source>
</evidence>
<accession>A0ABD1QVL0</accession>
<sequence length="107" mass="12152">MEIPANFRMPLMEKYNGRGNPSDHINIYKTKLQGQSPAVKCWNFHTILTSDAKGADIAQLNDIQQKEGKIVKSYFKRFSNVINKIETVTDEKALEALVNGLYMSTPF</sequence>
<name>A0ABD1QVL0_9LAMI</name>
<proteinExistence type="predicted"/>
<reference evidence="2" key="1">
    <citation type="submission" date="2024-07" db="EMBL/GenBank/DDBJ databases">
        <title>Two chromosome-level genome assemblies of Korean endemic species Abeliophyllum distichum and Forsythia ovata (Oleaceae).</title>
        <authorList>
            <person name="Jang H."/>
        </authorList>
    </citation>
    <scope>NUCLEOTIDE SEQUENCE [LARGE SCALE GENOMIC DNA]</scope>
</reference>
<dbReference type="AlphaFoldDB" id="A0ABD1QVL0"/>
<protein>
    <recommendedName>
        <fullName evidence="3">Retrotransposon gag domain-containing protein</fullName>
    </recommendedName>
</protein>
<dbReference type="Proteomes" id="UP001604336">
    <property type="component" value="Unassembled WGS sequence"/>
</dbReference>
<comment type="caution">
    <text evidence="1">The sequence shown here is derived from an EMBL/GenBank/DDBJ whole genome shotgun (WGS) entry which is preliminary data.</text>
</comment>
<evidence type="ECO:0000313" key="1">
    <source>
        <dbReference type="EMBL" id="KAL2479543.1"/>
    </source>
</evidence>
<dbReference type="EMBL" id="JBFOLK010000010">
    <property type="protein sequence ID" value="KAL2479543.1"/>
    <property type="molecule type" value="Genomic_DNA"/>
</dbReference>
<organism evidence="1 2">
    <name type="scientific">Abeliophyllum distichum</name>
    <dbReference type="NCBI Taxonomy" id="126358"/>
    <lineage>
        <taxon>Eukaryota</taxon>
        <taxon>Viridiplantae</taxon>
        <taxon>Streptophyta</taxon>
        <taxon>Embryophyta</taxon>
        <taxon>Tracheophyta</taxon>
        <taxon>Spermatophyta</taxon>
        <taxon>Magnoliopsida</taxon>
        <taxon>eudicotyledons</taxon>
        <taxon>Gunneridae</taxon>
        <taxon>Pentapetalae</taxon>
        <taxon>asterids</taxon>
        <taxon>lamiids</taxon>
        <taxon>Lamiales</taxon>
        <taxon>Oleaceae</taxon>
        <taxon>Forsythieae</taxon>
        <taxon>Abeliophyllum</taxon>
    </lineage>
</organism>
<evidence type="ECO:0000313" key="2">
    <source>
        <dbReference type="Proteomes" id="UP001604336"/>
    </source>
</evidence>
<gene>
    <name evidence="1" type="ORF">Adt_32509</name>
</gene>